<feature type="transmembrane region" description="Helical" evidence="1">
    <location>
        <begin position="374"/>
        <end position="394"/>
    </location>
</feature>
<feature type="transmembrane region" description="Helical" evidence="1">
    <location>
        <begin position="86"/>
        <end position="109"/>
    </location>
</feature>
<evidence type="ECO:0000256" key="1">
    <source>
        <dbReference type="SAM" id="Phobius"/>
    </source>
</evidence>
<feature type="domain" description="Signal transduction histidine kinase internal region" evidence="2">
    <location>
        <begin position="161"/>
        <end position="239"/>
    </location>
</feature>
<dbReference type="Proteomes" id="UP000001601">
    <property type="component" value="Unassembled WGS sequence"/>
</dbReference>
<dbReference type="PANTHER" id="PTHR34220:SF7">
    <property type="entry name" value="SENSOR HISTIDINE KINASE YPDA"/>
    <property type="match status" value="1"/>
</dbReference>
<dbReference type="EMBL" id="AANC01000005">
    <property type="protein sequence ID" value="EAQ49243.1"/>
    <property type="molecule type" value="Genomic_DNA"/>
</dbReference>
<dbReference type="InterPro" id="IPR010559">
    <property type="entry name" value="Sig_transdc_His_kin_internal"/>
</dbReference>
<feature type="transmembrane region" description="Helical" evidence="1">
    <location>
        <begin position="400"/>
        <end position="426"/>
    </location>
</feature>
<keyword evidence="4" id="KW-0418">Kinase</keyword>
<comment type="caution">
    <text evidence="4">The sequence shown here is derived from an EMBL/GenBank/DDBJ whole genome shotgun (WGS) entry which is preliminary data.</text>
</comment>
<evidence type="ECO:0000259" key="2">
    <source>
        <dbReference type="Pfam" id="PF06580"/>
    </source>
</evidence>
<feature type="domain" description="2TM" evidence="3">
    <location>
        <begin position="364"/>
        <end position="439"/>
    </location>
</feature>
<dbReference type="InterPro" id="IPR050640">
    <property type="entry name" value="Bact_2-comp_sensor_kinase"/>
</dbReference>
<evidence type="ECO:0000313" key="4">
    <source>
        <dbReference type="EMBL" id="EAQ49243.1"/>
    </source>
</evidence>
<dbReference type="OrthoDB" id="9809908at2"/>
<dbReference type="Pfam" id="PF06580">
    <property type="entry name" value="His_kinase"/>
    <property type="match status" value="1"/>
</dbReference>
<name>A3XMI6_LEEBM</name>
<dbReference type="GO" id="GO:0000155">
    <property type="term" value="F:phosphorelay sensor kinase activity"/>
    <property type="evidence" value="ECO:0007669"/>
    <property type="project" value="InterPro"/>
</dbReference>
<keyword evidence="1" id="KW-0472">Membrane</keyword>
<keyword evidence="5" id="KW-1185">Reference proteome</keyword>
<protein>
    <submittedName>
        <fullName evidence="4">Putative two-component system sensor protein histidine kinase</fullName>
    </submittedName>
</protein>
<accession>A3XMI6</accession>
<dbReference type="RefSeq" id="WP_009779892.1">
    <property type="nucleotide sequence ID" value="NZ_CH672395.1"/>
</dbReference>
<organism evidence="4 5">
    <name type="scientific">Leeuwenhoekiella blandensis (strain CECT 7118 / CCUG 51940 / KCTC 22103 / MED217)</name>
    <name type="common">Flavobacterium sp. (strain MED217)</name>
    <dbReference type="NCBI Taxonomy" id="398720"/>
    <lineage>
        <taxon>Bacteria</taxon>
        <taxon>Pseudomonadati</taxon>
        <taxon>Bacteroidota</taxon>
        <taxon>Flavobacteriia</taxon>
        <taxon>Flavobacteriales</taxon>
        <taxon>Flavobacteriaceae</taxon>
        <taxon>Leeuwenhoekiella</taxon>
    </lineage>
</organism>
<dbReference type="PANTHER" id="PTHR34220">
    <property type="entry name" value="SENSOR HISTIDINE KINASE YPDA"/>
    <property type="match status" value="1"/>
</dbReference>
<dbReference type="AlphaFoldDB" id="A3XMI6"/>
<keyword evidence="1" id="KW-0812">Transmembrane</keyword>
<dbReference type="Gene3D" id="3.30.565.10">
    <property type="entry name" value="Histidine kinase-like ATPase, C-terminal domain"/>
    <property type="match status" value="1"/>
</dbReference>
<proteinExistence type="predicted"/>
<dbReference type="InterPro" id="IPR025698">
    <property type="entry name" value="2TM_dom"/>
</dbReference>
<sequence>MTYFLKELGKAFIVGCAIYVVFLAIHLLGGGGLEFNAALAEDFGISMLYSVVLYLLNMQIFTFFFDKYKTSLYTYNHLVKAIPASVVVTVVGVFFIRLFIIVVLYGMSITYFITEEKIIDYSIPLVVALVCNAIFYFFFYYRYKKERQVKEQKIIAGTASAQFDALKNQLDPHFLFNSLNVLTSLIEENPIQAQKFTTSLSKVYRYVLEQKNKELISLGEELAFAKTYMTLLKMRYEDSIVFELPEAVKDADAKVVPLALQLLLENAVKHNVVSGNHKLYIRIEEEADYLVVRNNLQPKKVMSKSSGVGLINIRQRYGLLTQRDVLISKTELEFIIKIPKLTRQLKTAVMNTEQYLSDKKYAMAKEHVEELKGFYINLVLYCLIIPGLILLNMYTTRFPWAIFPALGWGLGVLFHGSEVFGWNPFLGKDWEERKIRELMRKDQNK</sequence>
<evidence type="ECO:0000313" key="5">
    <source>
        <dbReference type="Proteomes" id="UP000001601"/>
    </source>
</evidence>
<dbReference type="HOGENOM" id="CLU_020473_0_1_10"/>
<dbReference type="InterPro" id="IPR036890">
    <property type="entry name" value="HATPase_C_sf"/>
</dbReference>
<dbReference type="Pfam" id="PF13239">
    <property type="entry name" value="2TM"/>
    <property type="match status" value="1"/>
</dbReference>
<feature type="transmembrane region" description="Helical" evidence="1">
    <location>
        <begin position="121"/>
        <end position="141"/>
    </location>
</feature>
<dbReference type="STRING" id="398720.MED217_07556"/>
<evidence type="ECO:0000259" key="3">
    <source>
        <dbReference type="Pfam" id="PF13239"/>
    </source>
</evidence>
<gene>
    <name evidence="4" type="ORF">MED217_07556</name>
</gene>
<dbReference type="eggNOG" id="COG2972">
    <property type="taxonomic scope" value="Bacteria"/>
</dbReference>
<keyword evidence="1" id="KW-1133">Transmembrane helix</keyword>
<reference evidence="4 5" key="1">
    <citation type="journal article" date="2007" name="Nature">
        <title>Light stimulates growth of proteorhodopsin-containing marine Flavobacteria.</title>
        <authorList>
            <person name="Gomez-Consarnau L."/>
            <person name="Gonzalez J.M."/>
            <person name="Coll-Llado M."/>
            <person name="Gourdon P."/>
            <person name="Pascher T."/>
            <person name="Neutze R."/>
            <person name="Pedros-Alio C."/>
            <person name="Pinhassi J."/>
        </authorList>
    </citation>
    <scope>NUCLEOTIDE SEQUENCE [LARGE SCALE GENOMIC DNA]</scope>
    <source>
        <strain evidence="4 5">MED217</strain>
    </source>
</reference>
<dbReference type="GO" id="GO:0016020">
    <property type="term" value="C:membrane"/>
    <property type="evidence" value="ECO:0007669"/>
    <property type="project" value="InterPro"/>
</dbReference>
<feature type="transmembrane region" description="Helical" evidence="1">
    <location>
        <begin position="43"/>
        <end position="65"/>
    </location>
</feature>
<feature type="transmembrane region" description="Helical" evidence="1">
    <location>
        <begin position="12"/>
        <end position="31"/>
    </location>
</feature>
<keyword evidence="4" id="KW-0808">Transferase</keyword>